<reference evidence="1" key="1">
    <citation type="submission" date="2020-10" db="EMBL/GenBank/DDBJ databases">
        <title>Phylogeny of dyella-like bacteria.</title>
        <authorList>
            <person name="Fu J."/>
        </authorList>
    </citation>
    <scope>NUCLEOTIDE SEQUENCE</scope>
    <source>
        <strain evidence="1">DHON07</strain>
    </source>
</reference>
<dbReference type="RefSeq" id="WP_204630399.1">
    <property type="nucleotide sequence ID" value="NZ_BSOC01000006.1"/>
</dbReference>
<proteinExistence type="predicted"/>
<evidence type="ECO:0008006" key="3">
    <source>
        <dbReference type="Google" id="ProtNLM"/>
    </source>
</evidence>
<comment type="caution">
    <text evidence="1">The sequence shown here is derived from an EMBL/GenBank/DDBJ whole genome shotgun (WGS) entry which is preliminary data.</text>
</comment>
<evidence type="ECO:0000313" key="2">
    <source>
        <dbReference type="Proteomes" id="UP001430193"/>
    </source>
</evidence>
<sequence>MDTLFGTTKAPANEDFLRHSRNDLDPAQMQVFLWYVYRNPTLSGAFFSKVDPTRLLNDVFDPITSILWLMKKKGGYFGSMQAEDRDRLYSRLDRWKKGLVSSDKFRNLLLDLYADDHGNELEDETQARSTGNDVDVDLRLGVISDKKGEKLEALYYYTKSAEYGYQGALVGASLLLVQVAGDKCTTRSAYYAVLSGAMGPIDWLGRNMKDRAPFGSPSTNPF</sequence>
<dbReference type="Proteomes" id="UP001430193">
    <property type="component" value="Unassembled WGS sequence"/>
</dbReference>
<accession>A0ABS2KC94</accession>
<protein>
    <recommendedName>
        <fullName evidence="3">Sel1 repeat family protein</fullName>
    </recommendedName>
</protein>
<evidence type="ECO:0000313" key="1">
    <source>
        <dbReference type="EMBL" id="MBM7128784.1"/>
    </source>
</evidence>
<organism evidence="1 2">
    <name type="scientific">Dyella mobilis</name>
    <dbReference type="NCBI Taxonomy" id="1849582"/>
    <lineage>
        <taxon>Bacteria</taxon>
        <taxon>Pseudomonadati</taxon>
        <taxon>Pseudomonadota</taxon>
        <taxon>Gammaproteobacteria</taxon>
        <taxon>Lysobacterales</taxon>
        <taxon>Rhodanobacteraceae</taxon>
        <taxon>Dyella</taxon>
    </lineage>
</organism>
<keyword evidence="2" id="KW-1185">Reference proteome</keyword>
<dbReference type="EMBL" id="JADIKF010000035">
    <property type="protein sequence ID" value="MBM7128784.1"/>
    <property type="molecule type" value="Genomic_DNA"/>
</dbReference>
<gene>
    <name evidence="1" type="ORF">ISS99_04545</name>
</gene>
<name>A0ABS2KC94_9GAMM</name>